<dbReference type="PIRSF" id="PIRSF000138">
    <property type="entry name" value="Al-hdrx_acd_dh"/>
    <property type="match status" value="1"/>
</dbReference>
<keyword evidence="6" id="KW-1185">Reference proteome</keyword>
<dbReference type="InterPro" id="IPR008259">
    <property type="entry name" value="FMN_hydac_DH_AS"/>
</dbReference>
<dbReference type="Gene3D" id="3.20.20.70">
    <property type="entry name" value="Aldolase class I"/>
    <property type="match status" value="1"/>
</dbReference>
<evidence type="ECO:0000313" key="5">
    <source>
        <dbReference type="EMBL" id="MDN4172320.1"/>
    </source>
</evidence>
<dbReference type="InterPro" id="IPR037396">
    <property type="entry name" value="FMN_HAD"/>
</dbReference>
<dbReference type="CDD" id="cd03332">
    <property type="entry name" value="LMO_FMN"/>
    <property type="match status" value="1"/>
</dbReference>
<evidence type="ECO:0000259" key="4">
    <source>
        <dbReference type="PROSITE" id="PS51349"/>
    </source>
</evidence>
<comment type="cofactor">
    <cofactor evidence="1">
        <name>FMN</name>
        <dbReference type="ChEBI" id="CHEBI:58210"/>
    </cofactor>
</comment>
<dbReference type="InterPro" id="IPR037350">
    <property type="entry name" value="LMO_FMN"/>
</dbReference>
<evidence type="ECO:0000256" key="2">
    <source>
        <dbReference type="ARBA" id="ARBA00023002"/>
    </source>
</evidence>
<sequence length="443" mass="48192">MSETVGQVARVGRMAERAVEAATSVGREVQARIYREGVFGRRPVVPVEPAALEAAARRRMSPEAWSYVAGGAGQQRTVRANTEAFDRHRIVPRMLVDVEERDQSVELFGRRLPSPYLLAPIGVLEMAHREAEHAVARAARSLGVPMVLSTQASVPMEEVARDLGDSPRWYQLYWSKDDGVVDSFVRRAEEIGSDALVVTLDTHVLGWRTRDLDLAYLPFARAEGIAQYLSDPHFRSLVEHRAANPPAVEGPQPRPTPAAVRALLSMTRHYPGRFLDNLRSPLPRAAVETFLDVFSRSSLTWEDLSYLRDRTSLPIVLKGIQDPRDAQLALEHGVDGIVVSNHGGRQVDGAIASLDALPAVVDTVGGRVPVLFDSGVRSGADAFTALALGAQAVLVGRPWVYGLALAGEDGVRAVMEHLMAELDLTMALSGVTDLAGITRDLLA</sequence>
<dbReference type="RefSeq" id="WP_300951212.1">
    <property type="nucleotide sequence ID" value="NZ_JAUHJQ010000001.1"/>
</dbReference>
<reference evidence="5" key="1">
    <citation type="submission" date="2023-06" db="EMBL/GenBank/DDBJ databases">
        <title>Draft genome sequence of Nocardioides sp. SOB77.</title>
        <authorList>
            <person name="Zhang G."/>
        </authorList>
    </citation>
    <scope>NUCLEOTIDE SEQUENCE</scope>
    <source>
        <strain evidence="5">SOB77</strain>
    </source>
</reference>
<organism evidence="5 6">
    <name type="scientific">Nocardioides oceani</name>
    <dbReference type="NCBI Taxonomy" id="3058369"/>
    <lineage>
        <taxon>Bacteria</taxon>
        <taxon>Bacillati</taxon>
        <taxon>Actinomycetota</taxon>
        <taxon>Actinomycetes</taxon>
        <taxon>Propionibacteriales</taxon>
        <taxon>Nocardioidaceae</taxon>
        <taxon>Nocardioides</taxon>
    </lineage>
</organism>
<evidence type="ECO:0000256" key="3">
    <source>
        <dbReference type="ARBA" id="ARBA00024042"/>
    </source>
</evidence>
<accession>A0ABT8FD35</accession>
<dbReference type="InterPro" id="IPR012133">
    <property type="entry name" value="Alpha-hydoxy_acid_DH_FMN"/>
</dbReference>
<comment type="similarity">
    <text evidence="3">Belongs to the FMN-dependent alpha-hydroxy acid dehydrogenase family.</text>
</comment>
<keyword evidence="2" id="KW-0560">Oxidoreductase</keyword>
<protein>
    <submittedName>
        <fullName evidence="5">Lactate 2-monooxygenase</fullName>
    </submittedName>
</protein>
<dbReference type="PROSITE" id="PS00557">
    <property type="entry name" value="FMN_HYDROXY_ACID_DH_1"/>
    <property type="match status" value="1"/>
</dbReference>
<gene>
    <name evidence="5" type="ORF">QWY28_05155</name>
</gene>
<dbReference type="Pfam" id="PF01070">
    <property type="entry name" value="FMN_dh"/>
    <property type="match status" value="1"/>
</dbReference>
<dbReference type="SUPFAM" id="SSF51395">
    <property type="entry name" value="FMN-linked oxidoreductases"/>
    <property type="match status" value="1"/>
</dbReference>
<dbReference type="InterPro" id="IPR013785">
    <property type="entry name" value="Aldolase_TIM"/>
</dbReference>
<name>A0ABT8FD35_9ACTN</name>
<dbReference type="PROSITE" id="PS51349">
    <property type="entry name" value="FMN_HYDROXY_ACID_DH_2"/>
    <property type="match status" value="1"/>
</dbReference>
<dbReference type="InterPro" id="IPR000262">
    <property type="entry name" value="FMN-dep_DH"/>
</dbReference>
<evidence type="ECO:0000313" key="6">
    <source>
        <dbReference type="Proteomes" id="UP001168620"/>
    </source>
</evidence>
<proteinExistence type="inferred from homology"/>
<dbReference type="Proteomes" id="UP001168620">
    <property type="component" value="Unassembled WGS sequence"/>
</dbReference>
<comment type="caution">
    <text evidence="5">The sequence shown here is derived from an EMBL/GenBank/DDBJ whole genome shotgun (WGS) entry which is preliminary data.</text>
</comment>
<feature type="domain" description="FMN hydroxy acid dehydrogenase" evidence="4">
    <location>
        <begin position="41"/>
        <end position="443"/>
    </location>
</feature>
<dbReference type="EMBL" id="JAUHJQ010000001">
    <property type="protein sequence ID" value="MDN4172320.1"/>
    <property type="molecule type" value="Genomic_DNA"/>
</dbReference>
<evidence type="ECO:0000256" key="1">
    <source>
        <dbReference type="ARBA" id="ARBA00001917"/>
    </source>
</evidence>
<dbReference type="PANTHER" id="PTHR10578">
    <property type="entry name" value="S -2-HYDROXY-ACID OXIDASE-RELATED"/>
    <property type="match status" value="1"/>
</dbReference>
<dbReference type="PANTHER" id="PTHR10578:SF143">
    <property type="entry name" value="FMN-DEPENDENT ALPHA-HYDROXY ACID DEHYDROGENASE PB1A11.03"/>
    <property type="match status" value="1"/>
</dbReference>